<sequence length="165" mass="18878">MKYSTLLFLSLIIPIFYCCPETTTWLVFENIVESATFPAIDYQNDTFCIIPTDANNMEWIYTRPMLANLNATSNLAEWNYYSFRLENSTTCSFTDSTVQGCLSHCADPNLERLLIQSAMASYKTADIIQQMYIDPPESQISKKYKRAIDDTLSKSNPEGDHIVHD</sequence>
<reference evidence="2 3" key="1">
    <citation type="submission" date="2019-12" db="EMBL/GenBank/DDBJ databases">
        <title>Chromosome-level assembly of the Caenorhabditis remanei genome.</title>
        <authorList>
            <person name="Teterina A.A."/>
            <person name="Willis J.H."/>
            <person name="Phillips P.C."/>
        </authorList>
    </citation>
    <scope>NUCLEOTIDE SEQUENCE [LARGE SCALE GENOMIC DNA]</scope>
    <source>
        <strain evidence="2 3">PX506</strain>
        <tissue evidence="2">Whole organism</tissue>
    </source>
</reference>
<feature type="chain" id="PRO_5025447670" evidence="1">
    <location>
        <begin position="19"/>
        <end position="165"/>
    </location>
</feature>
<protein>
    <submittedName>
        <fullName evidence="2">Uncharacterized protein</fullName>
    </submittedName>
</protein>
<name>A0A6A5HFY1_CAERE</name>
<evidence type="ECO:0000256" key="1">
    <source>
        <dbReference type="SAM" id="SignalP"/>
    </source>
</evidence>
<proteinExistence type="predicted"/>
<feature type="signal peptide" evidence="1">
    <location>
        <begin position="1"/>
        <end position="18"/>
    </location>
</feature>
<dbReference type="KEGG" id="crq:GCK72_006686"/>
<dbReference type="GeneID" id="9804365"/>
<dbReference type="Proteomes" id="UP000483820">
    <property type="component" value="Chromosome II"/>
</dbReference>
<dbReference type="AlphaFoldDB" id="A0A6A5HFY1"/>
<evidence type="ECO:0000313" key="3">
    <source>
        <dbReference type="Proteomes" id="UP000483820"/>
    </source>
</evidence>
<accession>A0A6A5HFY1</accession>
<comment type="caution">
    <text evidence="2">The sequence shown here is derived from an EMBL/GenBank/DDBJ whole genome shotgun (WGS) entry which is preliminary data.</text>
</comment>
<evidence type="ECO:0000313" key="2">
    <source>
        <dbReference type="EMBL" id="KAF1766728.1"/>
    </source>
</evidence>
<gene>
    <name evidence="2" type="ORF">GCK72_006686</name>
</gene>
<keyword evidence="1" id="KW-0732">Signal</keyword>
<dbReference type="CTD" id="9804365"/>
<organism evidence="2 3">
    <name type="scientific">Caenorhabditis remanei</name>
    <name type="common">Caenorhabditis vulgaris</name>
    <dbReference type="NCBI Taxonomy" id="31234"/>
    <lineage>
        <taxon>Eukaryota</taxon>
        <taxon>Metazoa</taxon>
        <taxon>Ecdysozoa</taxon>
        <taxon>Nematoda</taxon>
        <taxon>Chromadorea</taxon>
        <taxon>Rhabditida</taxon>
        <taxon>Rhabditina</taxon>
        <taxon>Rhabditomorpha</taxon>
        <taxon>Rhabditoidea</taxon>
        <taxon>Rhabditidae</taxon>
        <taxon>Peloderinae</taxon>
        <taxon>Caenorhabditis</taxon>
    </lineage>
</organism>
<dbReference type="RefSeq" id="XP_053589935.1">
    <property type="nucleotide sequence ID" value="XM_053725741.1"/>
</dbReference>
<dbReference type="EMBL" id="WUAV01000002">
    <property type="protein sequence ID" value="KAF1766728.1"/>
    <property type="molecule type" value="Genomic_DNA"/>
</dbReference>